<dbReference type="OrthoDB" id="6114904at2"/>
<protein>
    <submittedName>
        <fullName evidence="2">Sel1 repeat-containing protein</fullName>
    </submittedName>
</protein>
<keyword evidence="1" id="KW-0732">Signal</keyword>
<evidence type="ECO:0000256" key="1">
    <source>
        <dbReference type="SAM" id="SignalP"/>
    </source>
</evidence>
<gene>
    <name evidence="2" type="ORF">DES37_10190</name>
</gene>
<name>A0A317Q837_9ENTR</name>
<dbReference type="InterPro" id="IPR052945">
    <property type="entry name" value="Mitotic_Regulator"/>
</dbReference>
<evidence type="ECO:0000313" key="3">
    <source>
        <dbReference type="Proteomes" id="UP000246744"/>
    </source>
</evidence>
<dbReference type="InterPro" id="IPR011990">
    <property type="entry name" value="TPR-like_helical_dom_sf"/>
</dbReference>
<dbReference type="SMART" id="SM00671">
    <property type="entry name" value="SEL1"/>
    <property type="match status" value="4"/>
</dbReference>
<reference evidence="2 3" key="1">
    <citation type="submission" date="2018-05" db="EMBL/GenBank/DDBJ databases">
        <title>Genomic Encyclopedia of Type Strains, Phase IV (KMG-IV): sequencing the most valuable type-strain genomes for metagenomic binning, comparative biology and taxonomic classification.</title>
        <authorList>
            <person name="Goeker M."/>
        </authorList>
    </citation>
    <scope>NUCLEOTIDE SEQUENCE [LARGE SCALE GENOMIC DNA]</scope>
    <source>
        <strain evidence="2 3">DSM 19579</strain>
    </source>
</reference>
<dbReference type="InterPro" id="IPR006597">
    <property type="entry name" value="Sel1-like"/>
</dbReference>
<comment type="caution">
    <text evidence="2">The sequence shown here is derived from an EMBL/GenBank/DDBJ whole genome shotgun (WGS) entry which is preliminary data.</text>
</comment>
<keyword evidence="3" id="KW-1185">Reference proteome</keyword>
<evidence type="ECO:0000313" key="2">
    <source>
        <dbReference type="EMBL" id="PWW12527.1"/>
    </source>
</evidence>
<dbReference type="Pfam" id="PF08238">
    <property type="entry name" value="Sel1"/>
    <property type="match status" value="4"/>
</dbReference>
<dbReference type="Proteomes" id="UP000246744">
    <property type="component" value="Unassembled WGS sequence"/>
</dbReference>
<feature type="signal peptide" evidence="1">
    <location>
        <begin position="1"/>
        <end position="20"/>
    </location>
</feature>
<proteinExistence type="predicted"/>
<feature type="chain" id="PRO_5016379013" evidence="1">
    <location>
        <begin position="21"/>
        <end position="185"/>
    </location>
</feature>
<dbReference type="AlphaFoldDB" id="A0A317Q837"/>
<dbReference type="PANTHER" id="PTHR43628">
    <property type="entry name" value="ACTIVATOR OF C KINASE PROTEIN 1-RELATED"/>
    <property type="match status" value="1"/>
</dbReference>
<dbReference type="Gene3D" id="1.25.40.10">
    <property type="entry name" value="Tetratricopeptide repeat domain"/>
    <property type="match status" value="2"/>
</dbReference>
<dbReference type="PANTHER" id="PTHR43628:SF1">
    <property type="entry name" value="CHITIN SYNTHASE REGULATORY FACTOR 2-RELATED"/>
    <property type="match status" value="1"/>
</dbReference>
<sequence>MKLRLLALILGVAVSGQVLAATALEKLQQQAEQGDAQAQCQLGLAYAKGEVGKPDMKQAETLLQKAVDQKATCGYLILGAFYSDVQHDYKKSRPLLEKAAAQNSAPAMIQLGNLYEYGQGVEKDYKTATQWYAKAAKLGSEDGEYKLALSYYYGKGVAKDEKKANQMMDGLCKKGADSACEFLKD</sequence>
<organism evidence="2 3">
    <name type="scientific">Mangrovibacter plantisponsor</name>
    <dbReference type="NCBI Taxonomy" id="451513"/>
    <lineage>
        <taxon>Bacteria</taxon>
        <taxon>Pseudomonadati</taxon>
        <taxon>Pseudomonadota</taxon>
        <taxon>Gammaproteobacteria</taxon>
        <taxon>Enterobacterales</taxon>
        <taxon>Enterobacteriaceae</taxon>
        <taxon>Mangrovibacter</taxon>
    </lineage>
</organism>
<dbReference type="SUPFAM" id="SSF81901">
    <property type="entry name" value="HCP-like"/>
    <property type="match status" value="1"/>
</dbReference>
<dbReference type="EMBL" id="QGTS01000001">
    <property type="protein sequence ID" value="PWW12527.1"/>
    <property type="molecule type" value="Genomic_DNA"/>
</dbReference>
<accession>A0A317Q837</accession>
<dbReference type="RefSeq" id="WP_110024470.1">
    <property type="nucleotide sequence ID" value="NZ_QGTS01000001.1"/>
</dbReference>